<feature type="domain" description="Prokaryotic cation-chloride cotransporter first C-terminal subdomain" evidence="9">
    <location>
        <begin position="490"/>
        <end position="617"/>
    </location>
</feature>
<dbReference type="InterPro" id="IPR004842">
    <property type="entry name" value="SLC12A_fam"/>
</dbReference>
<dbReference type="GO" id="GO:0015377">
    <property type="term" value="F:chloride:monoatomic cation symporter activity"/>
    <property type="evidence" value="ECO:0007669"/>
    <property type="project" value="InterPro"/>
</dbReference>
<keyword evidence="11" id="KW-1185">Reference proteome</keyword>
<comment type="subcellular location">
    <subcellularLocation>
        <location evidence="1">Membrane</location>
        <topology evidence="1">Multi-pass membrane protein</topology>
    </subcellularLocation>
</comment>
<evidence type="ECO:0008006" key="12">
    <source>
        <dbReference type="Google" id="ProtNLM"/>
    </source>
</evidence>
<name>A0A8A4TDF6_SULCO</name>
<dbReference type="InterPro" id="IPR048753">
    <property type="entry name" value="CCC_C_1st_subdom"/>
</dbReference>
<gene>
    <name evidence="10" type="ORF">J3U87_21295</name>
</gene>
<dbReference type="Gene3D" id="1.20.1740.10">
    <property type="entry name" value="Amino acid/polyamine transporter I"/>
    <property type="match status" value="1"/>
</dbReference>
<evidence type="ECO:0000256" key="3">
    <source>
        <dbReference type="ARBA" id="ARBA00022989"/>
    </source>
</evidence>
<evidence type="ECO:0000313" key="10">
    <source>
        <dbReference type="EMBL" id="QTD48129.1"/>
    </source>
</evidence>
<sequence>MNSTTGAMQRGDEAQPQHEAPKTDGRGTQTNIMMDPDPSGHKFGTFSGVFRPTILTILGVMMYLREGWVVGNAGLLGAAMVIIACYVITGATALSISSITTNMRVGSGGVFSIISQSLGLEVGGAVGVPLYLAQGLSAALYMQGIVETWMYMFPNHPQILVTLAIFAVCFGLSVTSTKLAFRVQVVVMVGVVAALASMIMGLKVHPVNPNPILIGDFPEGGFSVLFAVFFPASTGILVGSSLSGTLKNPRKSIPRGTLAAWFLSGSVYLGLAVWYALLGTPEQLRDTQTIFAVEAAFDGRIVLIGIISSCFSATLSSLVAAPQVLQALSSYRIVPFHQTFEKLHKNEPRNATLLTAGLAFVCLLAGDLNTLASILTMFFLVIYFTINLVLFIEQRLKMLSFRPTFSIPSFVPIFGATACLVAIMLISPLTGLVAIAFAVGIYAYLDHKQLETPWETVHSGIFASIANWAAKKVFHTRASYRRSWKPDLLVPVQRSTQLEGYYRIIYALTKPRGSIQVLGILGDQTRYRESQETELRSLVNDFQNEDLFSTCAVIDSNDFLGSLCACISVTRGAFFKPNTIFTSIENRTEEELQRIVDLARENEMGVMFLAFHPESGLGRERTVNLWVRDQSPDWHLGLKLSNLDYAVLMSYQLKVNWQAKARMLTVVKDPGHVEMADRFIRNLLEYARMPGDIEVLAKAGNFSDFLIEAPRADLNIMGLSDKVDKQAMENLVRATQGSCLFVLDSSYASALA</sequence>
<evidence type="ECO:0000256" key="6">
    <source>
        <dbReference type="SAM" id="Phobius"/>
    </source>
</evidence>
<keyword evidence="3 6" id="KW-1133">Transmembrane helix</keyword>
<dbReference type="GO" id="GO:0016020">
    <property type="term" value="C:membrane"/>
    <property type="evidence" value="ECO:0007669"/>
    <property type="project" value="UniProtKB-SubCell"/>
</dbReference>
<keyword evidence="2 6" id="KW-0812">Transmembrane</keyword>
<evidence type="ECO:0000256" key="2">
    <source>
        <dbReference type="ARBA" id="ARBA00022692"/>
    </source>
</evidence>
<dbReference type="PANTHER" id="PTHR11827">
    <property type="entry name" value="SOLUTE CARRIER FAMILY 12, CATION COTRANSPORTERS"/>
    <property type="match status" value="1"/>
</dbReference>
<feature type="transmembrane region" description="Helical" evidence="6">
    <location>
        <begin position="76"/>
        <end position="96"/>
    </location>
</feature>
<evidence type="ECO:0000256" key="1">
    <source>
        <dbReference type="ARBA" id="ARBA00004141"/>
    </source>
</evidence>
<feature type="transmembrane region" description="Helical" evidence="6">
    <location>
        <begin position="43"/>
        <end position="64"/>
    </location>
</feature>
<feature type="compositionally biased region" description="Basic and acidic residues" evidence="5">
    <location>
        <begin position="10"/>
        <end position="25"/>
    </location>
</feature>
<feature type="transmembrane region" description="Helical" evidence="6">
    <location>
        <begin position="108"/>
        <end position="132"/>
    </location>
</feature>
<evidence type="ECO:0000313" key="11">
    <source>
        <dbReference type="Proteomes" id="UP000663929"/>
    </source>
</evidence>
<accession>A0A8A4TDF6</accession>
<organism evidence="10 11">
    <name type="scientific">Sulfidibacter corallicola</name>
    <dbReference type="NCBI Taxonomy" id="2818388"/>
    <lineage>
        <taxon>Bacteria</taxon>
        <taxon>Pseudomonadati</taxon>
        <taxon>Acidobacteriota</taxon>
        <taxon>Holophagae</taxon>
        <taxon>Acanthopleuribacterales</taxon>
        <taxon>Acanthopleuribacteraceae</taxon>
        <taxon>Sulfidibacter</taxon>
    </lineage>
</organism>
<dbReference type="Pfam" id="PF00324">
    <property type="entry name" value="AA_permease"/>
    <property type="match status" value="1"/>
</dbReference>
<dbReference type="AlphaFoldDB" id="A0A8A4TDF6"/>
<dbReference type="Pfam" id="PF21555">
    <property type="entry name" value="CCC_C_1st_pro"/>
    <property type="match status" value="1"/>
</dbReference>
<dbReference type="KEGG" id="scor:J3U87_21295"/>
<feature type="transmembrane region" description="Helical" evidence="6">
    <location>
        <begin position="159"/>
        <end position="176"/>
    </location>
</feature>
<dbReference type="Proteomes" id="UP000663929">
    <property type="component" value="Chromosome"/>
</dbReference>
<dbReference type="PANTHER" id="PTHR11827:SF72">
    <property type="entry name" value="GH08340P"/>
    <property type="match status" value="1"/>
</dbReference>
<feature type="domain" description="Prokaryotic cation-chloride cotransporter second C-terminal subdomain" evidence="8">
    <location>
        <begin position="618"/>
        <end position="751"/>
    </location>
</feature>
<feature type="transmembrane region" description="Helical" evidence="6">
    <location>
        <begin position="372"/>
        <end position="392"/>
    </location>
</feature>
<evidence type="ECO:0000259" key="7">
    <source>
        <dbReference type="Pfam" id="PF00324"/>
    </source>
</evidence>
<feature type="transmembrane region" description="Helical" evidence="6">
    <location>
        <begin position="258"/>
        <end position="277"/>
    </location>
</feature>
<protein>
    <recommendedName>
        <fullName evidence="12">Na-K-Cl cotransporter</fullName>
    </recommendedName>
</protein>
<feature type="domain" description="Amino acid permease/ SLC12A" evidence="7">
    <location>
        <begin position="52"/>
        <end position="456"/>
    </location>
</feature>
<dbReference type="EMBL" id="CP071793">
    <property type="protein sequence ID" value="QTD48129.1"/>
    <property type="molecule type" value="Genomic_DNA"/>
</dbReference>
<dbReference type="InterPro" id="IPR048752">
    <property type="entry name" value="CCC_C_2nd_subdom"/>
</dbReference>
<reference evidence="10" key="1">
    <citation type="submission" date="2021-03" db="EMBL/GenBank/DDBJ databases">
        <title>Acanthopleuribacteraceae sp. M133.</title>
        <authorList>
            <person name="Wang G."/>
        </authorList>
    </citation>
    <scope>NUCLEOTIDE SEQUENCE</scope>
    <source>
        <strain evidence="10">M133</strain>
    </source>
</reference>
<keyword evidence="4 6" id="KW-0472">Membrane</keyword>
<evidence type="ECO:0000259" key="9">
    <source>
        <dbReference type="Pfam" id="PF21555"/>
    </source>
</evidence>
<feature type="transmembrane region" description="Helical" evidence="6">
    <location>
        <begin position="222"/>
        <end position="246"/>
    </location>
</feature>
<proteinExistence type="predicted"/>
<dbReference type="Pfam" id="PF21554">
    <property type="entry name" value="CCC_C_2nd_pro"/>
    <property type="match status" value="1"/>
</dbReference>
<dbReference type="InterPro" id="IPR004841">
    <property type="entry name" value="AA-permease/SLC12A_dom"/>
</dbReference>
<dbReference type="RefSeq" id="WP_237377790.1">
    <property type="nucleotide sequence ID" value="NZ_CP071793.1"/>
</dbReference>
<feature type="transmembrane region" description="Helical" evidence="6">
    <location>
        <begin position="183"/>
        <end position="202"/>
    </location>
</feature>
<evidence type="ECO:0000256" key="5">
    <source>
        <dbReference type="SAM" id="MobiDB-lite"/>
    </source>
</evidence>
<evidence type="ECO:0000259" key="8">
    <source>
        <dbReference type="Pfam" id="PF21554"/>
    </source>
</evidence>
<feature type="region of interest" description="Disordered" evidence="5">
    <location>
        <begin position="1"/>
        <end position="36"/>
    </location>
</feature>
<evidence type="ECO:0000256" key="4">
    <source>
        <dbReference type="ARBA" id="ARBA00023136"/>
    </source>
</evidence>
<feature type="transmembrane region" description="Helical" evidence="6">
    <location>
        <begin position="413"/>
        <end position="445"/>
    </location>
</feature>